<organism evidence="2 3">
    <name type="scientific">Mucor saturninus</name>
    <dbReference type="NCBI Taxonomy" id="64648"/>
    <lineage>
        <taxon>Eukaryota</taxon>
        <taxon>Fungi</taxon>
        <taxon>Fungi incertae sedis</taxon>
        <taxon>Mucoromycota</taxon>
        <taxon>Mucoromycotina</taxon>
        <taxon>Mucoromycetes</taxon>
        <taxon>Mucorales</taxon>
        <taxon>Mucorineae</taxon>
        <taxon>Mucoraceae</taxon>
        <taxon>Mucor</taxon>
    </lineage>
</organism>
<dbReference type="EMBL" id="JAEPRD010000002">
    <property type="protein sequence ID" value="KAG2213877.1"/>
    <property type="molecule type" value="Genomic_DNA"/>
</dbReference>
<protein>
    <submittedName>
        <fullName evidence="2">Uncharacterized protein</fullName>
    </submittedName>
</protein>
<proteinExistence type="predicted"/>
<name>A0A8H7VCL4_9FUNG</name>
<reference evidence="2" key="1">
    <citation type="submission" date="2020-12" db="EMBL/GenBank/DDBJ databases">
        <title>Metabolic potential, ecology and presence of endohyphal bacteria is reflected in genomic diversity of Mucoromycotina.</title>
        <authorList>
            <person name="Muszewska A."/>
            <person name="Okrasinska A."/>
            <person name="Steczkiewicz K."/>
            <person name="Drgas O."/>
            <person name="Orlowska M."/>
            <person name="Perlinska-Lenart U."/>
            <person name="Aleksandrzak-Piekarczyk T."/>
            <person name="Szatraj K."/>
            <person name="Zielenkiewicz U."/>
            <person name="Pilsyk S."/>
            <person name="Malc E."/>
            <person name="Mieczkowski P."/>
            <person name="Kruszewska J.S."/>
            <person name="Biernat P."/>
            <person name="Pawlowska J."/>
        </authorList>
    </citation>
    <scope>NUCLEOTIDE SEQUENCE</scope>
    <source>
        <strain evidence="2">WA0000017839</strain>
    </source>
</reference>
<feature type="compositionally biased region" description="Polar residues" evidence="1">
    <location>
        <begin position="141"/>
        <end position="155"/>
    </location>
</feature>
<feature type="compositionally biased region" description="Polar residues" evidence="1">
    <location>
        <begin position="163"/>
        <end position="183"/>
    </location>
</feature>
<dbReference type="AlphaFoldDB" id="A0A8H7VCL4"/>
<sequence>MPGVQLNNRSDRRVAQRFDAKRQSKREKQLIRRLQMQPRITTPSSDTSVPVEMSLVHQQPAKQSSGQEHGSSFETETDPPVQEQAVFELEEEQKPKILDEEVFDEELADESSVIATPKEELVLETTSSPGSEKDNHAVDNKVNQKLSDKNITAQQEELRSNESTDTVQKASHASKNDTVISDV</sequence>
<feature type="region of interest" description="Disordered" evidence="1">
    <location>
        <begin position="105"/>
        <end position="183"/>
    </location>
</feature>
<evidence type="ECO:0000313" key="3">
    <source>
        <dbReference type="Proteomes" id="UP000603453"/>
    </source>
</evidence>
<evidence type="ECO:0000313" key="2">
    <source>
        <dbReference type="EMBL" id="KAG2213877.1"/>
    </source>
</evidence>
<evidence type="ECO:0000256" key="1">
    <source>
        <dbReference type="SAM" id="MobiDB-lite"/>
    </source>
</evidence>
<gene>
    <name evidence="2" type="ORF">INT47_001146</name>
</gene>
<keyword evidence="3" id="KW-1185">Reference proteome</keyword>
<feature type="compositionally biased region" description="Basic and acidic residues" evidence="1">
    <location>
        <begin position="9"/>
        <end position="30"/>
    </location>
</feature>
<accession>A0A8H7VCL4</accession>
<feature type="region of interest" description="Disordered" evidence="1">
    <location>
        <begin position="1"/>
        <end position="84"/>
    </location>
</feature>
<comment type="caution">
    <text evidence="2">The sequence shown here is derived from an EMBL/GenBank/DDBJ whole genome shotgun (WGS) entry which is preliminary data.</text>
</comment>
<feature type="compositionally biased region" description="Polar residues" evidence="1">
    <location>
        <begin position="56"/>
        <end position="74"/>
    </location>
</feature>
<feature type="compositionally biased region" description="Polar residues" evidence="1">
    <location>
        <begin position="38"/>
        <end position="48"/>
    </location>
</feature>
<dbReference type="Proteomes" id="UP000603453">
    <property type="component" value="Unassembled WGS sequence"/>
</dbReference>